<dbReference type="EMBL" id="AMYB01000002">
    <property type="protein sequence ID" value="OAD06000.1"/>
    <property type="molecule type" value="Genomic_DNA"/>
</dbReference>
<name>A0A162QVG9_MUCCL</name>
<dbReference type="CDD" id="cd12148">
    <property type="entry name" value="fungal_TF_MHR"/>
    <property type="match status" value="1"/>
</dbReference>
<keyword evidence="10" id="KW-0812">Transmembrane</keyword>
<keyword evidence="4" id="KW-0862">Zinc</keyword>
<dbReference type="PANTHER" id="PTHR31313">
    <property type="entry name" value="TY1 ENHANCER ACTIVATOR"/>
    <property type="match status" value="1"/>
</dbReference>
<dbReference type="GO" id="GO:0003677">
    <property type="term" value="F:DNA binding"/>
    <property type="evidence" value="ECO:0007669"/>
    <property type="project" value="UniProtKB-KW"/>
</dbReference>
<dbReference type="GO" id="GO:0008270">
    <property type="term" value="F:zinc ion binding"/>
    <property type="evidence" value="ECO:0007669"/>
    <property type="project" value="InterPro"/>
</dbReference>
<dbReference type="CDD" id="cd03784">
    <property type="entry name" value="GT1_Gtf-like"/>
    <property type="match status" value="1"/>
</dbReference>
<gene>
    <name evidence="12" type="ORF">MUCCIDRAFT_106562</name>
</gene>
<feature type="region of interest" description="Disordered" evidence="9">
    <location>
        <begin position="699"/>
        <end position="749"/>
    </location>
</feature>
<feature type="compositionally biased region" description="Low complexity" evidence="9">
    <location>
        <begin position="707"/>
        <end position="737"/>
    </location>
</feature>
<dbReference type="VEuPathDB" id="FungiDB:MUCCIDRAFT_106562"/>
<keyword evidence="6" id="KW-0238">DNA-binding</keyword>
<dbReference type="Gene3D" id="3.40.50.2000">
    <property type="entry name" value="Glycogen Phosphorylase B"/>
    <property type="match status" value="2"/>
</dbReference>
<keyword evidence="10" id="KW-1133">Transmembrane helix</keyword>
<evidence type="ECO:0000256" key="4">
    <source>
        <dbReference type="ARBA" id="ARBA00022833"/>
    </source>
</evidence>
<dbReference type="Pfam" id="PF04082">
    <property type="entry name" value="Fungal_trans"/>
    <property type="match status" value="1"/>
</dbReference>
<evidence type="ECO:0000256" key="1">
    <source>
        <dbReference type="ARBA" id="ARBA00004123"/>
    </source>
</evidence>
<keyword evidence="13" id="KW-1185">Reference proteome</keyword>
<keyword evidence="3" id="KW-0479">Metal-binding</keyword>
<dbReference type="SMART" id="SM00906">
    <property type="entry name" value="Fungal_trans"/>
    <property type="match status" value="1"/>
</dbReference>
<dbReference type="Proteomes" id="UP000077051">
    <property type="component" value="Unassembled WGS sequence"/>
</dbReference>
<dbReference type="PROSITE" id="PS50048">
    <property type="entry name" value="ZN2_CY6_FUNGAL_2"/>
    <property type="match status" value="1"/>
</dbReference>
<dbReference type="CDD" id="cd00067">
    <property type="entry name" value="GAL4"/>
    <property type="match status" value="1"/>
</dbReference>
<dbReference type="SUPFAM" id="SSF81995">
    <property type="entry name" value="beta-sandwich domain of Sec23/24"/>
    <property type="match status" value="1"/>
</dbReference>
<dbReference type="InterPro" id="IPR035595">
    <property type="entry name" value="UDP_glycos_trans_CS"/>
</dbReference>
<evidence type="ECO:0000313" key="13">
    <source>
        <dbReference type="Proteomes" id="UP000077051"/>
    </source>
</evidence>
<sequence length="1375" mass="155124">MPDEHNKRQRVSKACEQCRKKKVKCDGAQAVCSNCVSLGLPCTYKESTKKRGPPKGYIEAIEGRLHRLEALLGSIIQEDDPRSQAILAELNAPLETAYGELVRPRPARKDGLDDQLHPSNEAVLHDAPSISITNNDDEHMPQASSNEENANETLGNLSIDESGQLRYYGKSSGFYMLRGSKNFQNGAFHFNSRGYHRTKRPDGQKVLPNPLAVDPFELPPPDLSKHLLDLYFTHFYPLLPLLHKKSFLASLEPDQTPPPPLLLNAIYCVASRISPDVRVRSDPALRDTAGDIFLERARILLDFEWDDFRVSTVQSLLLLSSHQNGALKNIRGWLYSGLAFRMCQNLGLNRNCDTWNLSDAEKEERKRVFYCSFVVDRLTCAMHGRAPMIDARDLDTPYPSEVDEDDKNNKPTIIEDFHQLIKLCEILGEILCQLYMVKGRKQIAMMASPDAVISKLDRALNKWMAKLPACLQYRPPNTRMAEKAPAPKLEICQIHMLFYTSLILLHRPFIPGPTQTGTPSVFPSASICTFAANKILDIVECLMAEGRLKNVNNYALYFMFTAGIIFINDALSSDSMFAFEAKISINKIIRAMDEVEKTWITSARHCNILGELAGLRDINLENVDEGYNRPAPASDTLKPPEALSIAVPNSPILPLSNDAPPPSPLEYRNPIDAQRGTEHRFPEYLTQYANNMPVSIKNESVTDSPYTNNNTTASAQSTPLTYNTTPPNNNYASTPTNRGDNVGLSYPSNDRPFDPIGTAFWGVPMSFDIDEWNSYFSNQNFRSQQQQQDQPSQSTNELSAMNMNQSQPSQQQQTQLQLQQQYEQQQQQQQNTGPQQQQPNPQAQSTLLELKSTIQDAQRKNIAFFSIMGGTSHYNWVLSIGQELGQRGHTFYFLSADEDAKYGEPFTHVKTVPTGPGIEQKTMDTTVFEDPNFTFIQFMKPLFDSMFKNFSKDFTFAKRFFAENQIDLVICDHIAESCVEAAIASNLPFIVTATADYTKETSAPYVNNDIMIMNNPTTENESIATRFNNKFISPWKGFYHLLPTMRDLIAQKKLLGIDAKLEDPYKKWQHSLKLVNNLYGFTAPRPMSPMVEMVGPIIPKKYKPLTPGLQDFLDAHAKVAYVAFGQSSVPSTNNIRLLLTAVMNGIERGALDGFLWATVGATMDRFPSEIKTLSGKTYLMQDIFNQVYPHMRMEKWTPQTAVLLHPSTTLFVSHGGLGSWYESMYAGTRMIMYPFYGDQPLNANAIESSGLGAIMRPYFDSEQAADLLCTVANSEDIGRNVQRYQALVHIHSDHGILRGANLVEEVLYTSKDGRLPHRETADKRMTYIKAHNIDIWCLFGVVVLLSMTTIVVFWIGIWKLIRNRSLVYQRKMKQN</sequence>
<accession>A0A162QVG9</accession>
<dbReference type="GO" id="GO:0008194">
    <property type="term" value="F:UDP-glycosyltransferase activity"/>
    <property type="evidence" value="ECO:0007669"/>
    <property type="project" value="InterPro"/>
</dbReference>
<proteinExistence type="predicted"/>
<keyword evidence="10" id="KW-0472">Membrane</keyword>
<feature type="region of interest" description="Disordered" evidence="9">
    <location>
        <begin position="106"/>
        <end position="150"/>
    </location>
</feature>
<dbReference type="InterPro" id="IPR051615">
    <property type="entry name" value="Transcr_Regulatory_Elem"/>
</dbReference>
<evidence type="ECO:0000256" key="10">
    <source>
        <dbReference type="SAM" id="Phobius"/>
    </source>
</evidence>
<dbReference type="InterPro" id="IPR036864">
    <property type="entry name" value="Zn2-C6_fun-type_DNA-bd_sf"/>
</dbReference>
<dbReference type="InterPro" id="IPR001138">
    <property type="entry name" value="Zn2Cys6_DnaBD"/>
</dbReference>
<dbReference type="STRING" id="747725.A0A162QVG9"/>
<feature type="domain" description="Zn(2)-C6 fungal-type" evidence="11">
    <location>
        <begin position="14"/>
        <end position="44"/>
    </location>
</feature>
<evidence type="ECO:0000256" key="7">
    <source>
        <dbReference type="ARBA" id="ARBA00023163"/>
    </source>
</evidence>
<feature type="compositionally biased region" description="Basic and acidic residues" evidence="9">
    <location>
        <begin position="107"/>
        <end position="116"/>
    </location>
</feature>
<evidence type="ECO:0000256" key="2">
    <source>
        <dbReference type="ARBA" id="ARBA00022679"/>
    </source>
</evidence>
<dbReference type="SMART" id="SM00066">
    <property type="entry name" value="GAL4"/>
    <property type="match status" value="1"/>
</dbReference>
<dbReference type="GO" id="GO:0005634">
    <property type="term" value="C:nucleus"/>
    <property type="evidence" value="ECO:0007669"/>
    <property type="project" value="UniProtKB-SubCell"/>
</dbReference>
<evidence type="ECO:0000256" key="9">
    <source>
        <dbReference type="SAM" id="MobiDB-lite"/>
    </source>
</evidence>
<dbReference type="Pfam" id="PF00172">
    <property type="entry name" value="Zn_clus"/>
    <property type="match status" value="1"/>
</dbReference>
<dbReference type="InterPro" id="IPR002213">
    <property type="entry name" value="UDP_glucos_trans"/>
</dbReference>
<evidence type="ECO:0000259" key="11">
    <source>
        <dbReference type="PROSITE" id="PS50048"/>
    </source>
</evidence>
<evidence type="ECO:0000256" key="6">
    <source>
        <dbReference type="ARBA" id="ARBA00023125"/>
    </source>
</evidence>
<keyword evidence="7" id="KW-0804">Transcription</keyword>
<dbReference type="PANTHER" id="PTHR31313:SF78">
    <property type="entry name" value="TRANSCRIPTION FACTOR DOMAIN-CONTAINING PROTEIN"/>
    <property type="match status" value="1"/>
</dbReference>
<keyword evidence="5" id="KW-0805">Transcription regulation</keyword>
<dbReference type="OrthoDB" id="39175at2759"/>
<feature type="compositionally biased region" description="Low complexity" evidence="9">
    <location>
        <begin position="804"/>
        <end position="844"/>
    </location>
</feature>
<dbReference type="PROSITE" id="PS00375">
    <property type="entry name" value="UDPGT"/>
    <property type="match status" value="1"/>
</dbReference>
<dbReference type="GO" id="GO:0006351">
    <property type="term" value="P:DNA-templated transcription"/>
    <property type="evidence" value="ECO:0007669"/>
    <property type="project" value="InterPro"/>
</dbReference>
<keyword evidence="2" id="KW-0808">Transferase</keyword>
<organism evidence="12 13">
    <name type="scientific">Mucor lusitanicus CBS 277.49</name>
    <dbReference type="NCBI Taxonomy" id="747725"/>
    <lineage>
        <taxon>Eukaryota</taxon>
        <taxon>Fungi</taxon>
        <taxon>Fungi incertae sedis</taxon>
        <taxon>Mucoromycota</taxon>
        <taxon>Mucoromycotina</taxon>
        <taxon>Mucoromycetes</taxon>
        <taxon>Mucorales</taxon>
        <taxon>Mucorineae</taxon>
        <taxon>Mucoraceae</taxon>
        <taxon>Mucor</taxon>
    </lineage>
</organism>
<dbReference type="GO" id="GO:0000981">
    <property type="term" value="F:DNA-binding transcription factor activity, RNA polymerase II-specific"/>
    <property type="evidence" value="ECO:0007669"/>
    <property type="project" value="InterPro"/>
</dbReference>
<feature type="transmembrane region" description="Helical" evidence="10">
    <location>
        <begin position="1333"/>
        <end position="1361"/>
    </location>
</feature>
<feature type="region of interest" description="Disordered" evidence="9">
    <location>
        <begin position="803"/>
        <end position="844"/>
    </location>
</feature>
<keyword evidence="8" id="KW-0539">Nucleus</keyword>
<comment type="subcellular location">
    <subcellularLocation>
        <location evidence="1">Nucleus</location>
    </subcellularLocation>
</comment>
<dbReference type="InterPro" id="IPR007219">
    <property type="entry name" value="XnlR_reg_dom"/>
</dbReference>
<dbReference type="Gene3D" id="4.10.240.10">
    <property type="entry name" value="Zn(2)-C6 fungal-type DNA-binding domain"/>
    <property type="match status" value="1"/>
</dbReference>
<dbReference type="SUPFAM" id="SSF57701">
    <property type="entry name" value="Zn2/Cys6 DNA-binding domain"/>
    <property type="match status" value="1"/>
</dbReference>
<dbReference type="Pfam" id="PF00201">
    <property type="entry name" value="UDPGT"/>
    <property type="match status" value="1"/>
</dbReference>
<protein>
    <submittedName>
        <fullName evidence="12">Zn(2)-C6 fungal-specific transcription factor</fullName>
    </submittedName>
</protein>
<evidence type="ECO:0000313" key="12">
    <source>
        <dbReference type="EMBL" id="OAD06000.1"/>
    </source>
</evidence>
<evidence type="ECO:0000256" key="8">
    <source>
        <dbReference type="ARBA" id="ARBA00023242"/>
    </source>
</evidence>
<reference evidence="12 13" key="1">
    <citation type="submission" date="2015-06" db="EMBL/GenBank/DDBJ databases">
        <title>Expansion of signal transduction pathways in fungi by whole-genome duplication.</title>
        <authorList>
            <consortium name="DOE Joint Genome Institute"/>
            <person name="Corrochano L.M."/>
            <person name="Kuo A."/>
            <person name="Marcet-Houben M."/>
            <person name="Polaino S."/>
            <person name="Salamov A."/>
            <person name="Villalobos J.M."/>
            <person name="Alvarez M.I."/>
            <person name="Avalos J."/>
            <person name="Benito E.P."/>
            <person name="Benoit I."/>
            <person name="Burger G."/>
            <person name="Camino L.P."/>
            <person name="Canovas D."/>
            <person name="Cerda-Olmedo E."/>
            <person name="Cheng J.-F."/>
            <person name="Dominguez A."/>
            <person name="Elias M."/>
            <person name="Eslava A.P."/>
            <person name="Glaser F."/>
            <person name="Grimwood J."/>
            <person name="Gutierrez G."/>
            <person name="Heitman J."/>
            <person name="Henrissat B."/>
            <person name="Iturriaga E.A."/>
            <person name="Lang B.F."/>
            <person name="Lavin J.L."/>
            <person name="Lee S."/>
            <person name="Li W."/>
            <person name="Lindquist E."/>
            <person name="Lopez-Garcia S."/>
            <person name="Luque E.M."/>
            <person name="Marcos A.T."/>
            <person name="Martin J."/>
            <person name="Mccluskey K."/>
            <person name="Medina H.R."/>
            <person name="Miralles-Duran A."/>
            <person name="Miyazaki A."/>
            <person name="Munoz-Torres E."/>
            <person name="Oguiza J.A."/>
            <person name="Ohm R."/>
            <person name="Olmedo M."/>
            <person name="Orejas M."/>
            <person name="Ortiz-Castellanos L."/>
            <person name="Pisabarro A.G."/>
            <person name="Rodriguez-Romero J."/>
            <person name="Ruiz-Herrera J."/>
            <person name="Ruiz-Vazquez R."/>
            <person name="Sanz C."/>
            <person name="Schackwitz W."/>
            <person name="Schmutz J."/>
            <person name="Shahriari M."/>
            <person name="Shelest E."/>
            <person name="Silva-Franco F."/>
            <person name="Soanes D."/>
            <person name="Syed K."/>
            <person name="Tagua V.G."/>
            <person name="Talbot N.J."/>
            <person name="Thon M."/>
            <person name="De Vries R.P."/>
            <person name="Wiebenga A."/>
            <person name="Yadav J.S."/>
            <person name="Braun E.L."/>
            <person name="Baker S."/>
            <person name="Garre V."/>
            <person name="Horwitz B."/>
            <person name="Torres-Martinez S."/>
            <person name="Idnurm A."/>
            <person name="Herrera-Estrella A."/>
            <person name="Gabaldon T."/>
            <person name="Grigoriev I.V."/>
        </authorList>
    </citation>
    <scope>NUCLEOTIDE SEQUENCE [LARGE SCALE GENOMIC DNA]</scope>
    <source>
        <strain evidence="12 13">CBS 277.49</strain>
    </source>
</reference>
<evidence type="ECO:0000256" key="3">
    <source>
        <dbReference type="ARBA" id="ARBA00022723"/>
    </source>
</evidence>
<comment type="caution">
    <text evidence="12">The sequence shown here is derived from an EMBL/GenBank/DDBJ whole genome shotgun (WGS) entry which is preliminary data.</text>
</comment>
<dbReference type="PROSITE" id="PS00463">
    <property type="entry name" value="ZN2_CY6_FUNGAL_1"/>
    <property type="match status" value="1"/>
</dbReference>
<evidence type="ECO:0000256" key="5">
    <source>
        <dbReference type="ARBA" id="ARBA00023015"/>
    </source>
</evidence>
<dbReference type="SUPFAM" id="SSF53756">
    <property type="entry name" value="UDP-Glycosyltransferase/glycogen phosphorylase"/>
    <property type="match status" value="1"/>
</dbReference>